<evidence type="ECO:0000256" key="8">
    <source>
        <dbReference type="ARBA" id="ARBA00023143"/>
    </source>
</evidence>
<keyword evidence="6 9" id="KW-1133">Transmembrane helix</keyword>
<evidence type="ECO:0000256" key="3">
    <source>
        <dbReference type="ARBA" id="ARBA00021718"/>
    </source>
</evidence>
<keyword evidence="5 9" id="KW-0812">Transmembrane</keyword>
<comment type="function">
    <text evidence="9">Role in flagellar biosynthesis.</text>
</comment>
<comment type="similarity">
    <text evidence="2 9">Belongs to the FliQ/MopD/SpaQ family.</text>
</comment>
<proteinExistence type="inferred from homology"/>
<dbReference type="PANTHER" id="PTHR34040:SF2">
    <property type="entry name" value="FLAGELLAR BIOSYNTHETIC PROTEIN FLIQ"/>
    <property type="match status" value="1"/>
</dbReference>
<dbReference type="RefSeq" id="WP_204652849.1">
    <property type="nucleotide sequence ID" value="NZ_JAFBFD010000002.1"/>
</dbReference>
<evidence type="ECO:0000256" key="6">
    <source>
        <dbReference type="ARBA" id="ARBA00022989"/>
    </source>
</evidence>
<accession>A0ABV9MV37</accession>
<evidence type="ECO:0000256" key="9">
    <source>
        <dbReference type="RuleBase" id="RU364090"/>
    </source>
</evidence>
<gene>
    <name evidence="9 10" type="primary">fliQ</name>
    <name evidence="10" type="ORF">ACFO5I_09025</name>
</gene>
<dbReference type="PRINTS" id="PR00952">
    <property type="entry name" value="TYPE3IMQPROT"/>
</dbReference>
<keyword evidence="7 9" id="KW-0472">Membrane</keyword>
<comment type="caution">
    <text evidence="10">The sequence shown here is derived from an EMBL/GenBank/DDBJ whole genome shotgun (WGS) entry which is preliminary data.</text>
</comment>
<keyword evidence="8 9" id="KW-0975">Bacterial flagellum</keyword>
<keyword evidence="10" id="KW-0969">Cilium</keyword>
<keyword evidence="10" id="KW-0282">Flagellum</keyword>
<evidence type="ECO:0000256" key="1">
    <source>
        <dbReference type="ARBA" id="ARBA00004651"/>
    </source>
</evidence>
<evidence type="ECO:0000256" key="2">
    <source>
        <dbReference type="ARBA" id="ARBA00006156"/>
    </source>
</evidence>
<dbReference type="InterPro" id="IPR006305">
    <property type="entry name" value="FliQ"/>
</dbReference>
<dbReference type="NCBIfam" id="TIGR01402">
    <property type="entry name" value="fliQ"/>
    <property type="match status" value="1"/>
</dbReference>
<keyword evidence="10" id="KW-0966">Cell projection</keyword>
<evidence type="ECO:0000256" key="7">
    <source>
        <dbReference type="ARBA" id="ARBA00023136"/>
    </source>
</evidence>
<evidence type="ECO:0000256" key="5">
    <source>
        <dbReference type="ARBA" id="ARBA00022692"/>
    </source>
</evidence>
<protein>
    <recommendedName>
        <fullName evidence="3 9">Flagellar biosynthetic protein FliQ</fullName>
    </recommendedName>
</protein>
<evidence type="ECO:0000313" key="11">
    <source>
        <dbReference type="Proteomes" id="UP001595969"/>
    </source>
</evidence>
<keyword evidence="4 9" id="KW-1003">Cell membrane</keyword>
<name>A0ABV9MV37_9ENTE</name>
<dbReference type="Pfam" id="PF01313">
    <property type="entry name" value="Bac_export_3"/>
    <property type="match status" value="1"/>
</dbReference>
<feature type="transmembrane region" description="Helical" evidence="9">
    <location>
        <begin position="55"/>
        <end position="74"/>
    </location>
</feature>
<sequence>MSIELVAQVMRDAFIRILLIAGPSVLVALTVGLVISVFQATTQIQEQTLSFVPKLLAIFLTLMLTGNFMLNLLINFTKSIFKMIATM</sequence>
<dbReference type="InterPro" id="IPR002191">
    <property type="entry name" value="Bac_export_3"/>
</dbReference>
<keyword evidence="11" id="KW-1185">Reference proteome</keyword>
<dbReference type="EMBL" id="JBHSGS010000049">
    <property type="protein sequence ID" value="MFC4719867.1"/>
    <property type="molecule type" value="Genomic_DNA"/>
</dbReference>
<dbReference type="Proteomes" id="UP001595969">
    <property type="component" value="Unassembled WGS sequence"/>
</dbReference>
<comment type="subcellular location">
    <subcellularLocation>
        <location evidence="1 9">Cell membrane</location>
        <topology evidence="1">Multi-pass membrane protein</topology>
    </subcellularLocation>
    <subcellularLocation>
        <location evidence="9">Bacterial flagellum basal body</location>
    </subcellularLocation>
</comment>
<evidence type="ECO:0000256" key="4">
    <source>
        <dbReference type="ARBA" id="ARBA00022475"/>
    </source>
</evidence>
<reference evidence="11" key="1">
    <citation type="journal article" date="2019" name="Int. J. Syst. Evol. Microbiol.">
        <title>The Global Catalogue of Microorganisms (GCM) 10K type strain sequencing project: providing services to taxonomists for standard genome sequencing and annotation.</title>
        <authorList>
            <consortium name="The Broad Institute Genomics Platform"/>
            <consortium name="The Broad Institute Genome Sequencing Center for Infectious Disease"/>
            <person name="Wu L."/>
            <person name="Ma J."/>
        </authorList>
    </citation>
    <scope>NUCLEOTIDE SEQUENCE [LARGE SCALE GENOMIC DNA]</scope>
    <source>
        <strain evidence="11">CGMCC 1.19032</strain>
    </source>
</reference>
<evidence type="ECO:0000313" key="10">
    <source>
        <dbReference type="EMBL" id="MFC4719867.1"/>
    </source>
</evidence>
<organism evidence="10 11">
    <name type="scientific">Enterococcus lemanii</name>
    <dbReference type="NCBI Taxonomy" id="1159752"/>
    <lineage>
        <taxon>Bacteria</taxon>
        <taxon>Bacillati</taxon>
        <taxon>Bacillota</taxon>
        <taxon>Bacilli</taxon>
        <taxon>Lactobacillales</taxon>
        <taxon>Enterococcaceae</taxon>
        <taxon>Enterococcus</taxon>
    </lineage>
</organism>
<feature type="transmembrane region" description="Helical" evidence="9">
    <location>
        <begin position="13"/>
        <end position="35"/>
    </location>
</feature>
<dbReference type="PIRSF" id="PIRSF004669">
    <property type="entry name" value="FliQ"/>
    <property type="match status" value="1"/>
</dbReference>
<dbReference type="PANTHER" id="PTHR34040">
    <property type="entry name" value="FLAGELLAR BIOSYNTHETIC PROTEIN FLIQ"/>
    <property type="match status" value="1"/>
</dbReference>